<dbReference type="Gene3D" id="2.60.40.3230">
    <property type="match status" value="1"/>
</dbReference>
<feature type="signal peptide" evidence="1">
    <location>
        <begin position="1"/>
        <end position="20"/>
    </location>
</feature>
<feature type="chain" id="PRO_5046031745" description="Lipoprotein" evidence="1">
    <location>
        <begin position="21"/>
        <end position="132"/>
    </location>
</feature>
<keyword evidence="3" id="KW-1185">Reference proteome</keyword>
<sequence length="132" mass="14992">MTLLRPMLALLLAAMLAACSATNMGRMEVDEDGQTITKVYSSNSLLASRISVQDLKQKTVGDLLYIQATLENDWKFELDFQYKFKWFDKDGFEQAPEGQPWRQVVMAGRSQNSVQAVAPNPSAVRFEIWVRE</sequence>
<gene>
    <name evidence="2" type="ORF">T9A_01014</name>
</gene>
<dbReference type="Pfam" id="PF07233">
    <property type="entry name" value="DUF1425"/>
    <property type="match status" value="1"/>
</dbReference>
<comment type="caution">
    <text evidence="2">The sequence shown here is derived from an EMBL/GenBank/DDBJ whole genome shotgun (WGS) entry which is preliminary data.</text>
</comment>
<dbReference type="EMBL" id="ARXU01000003">
    <property type="protein sequence ID" value="KGD61805.1"/>
    <property type="molecule type" value="Genomic_DNA"/>
</dbReference>
<keyword evidence="1" id="KW-0732">Signal</keyword>
<protein>
    <recommendedName>
        <fullName evidence="4">Lipoprotein</fullName>
    </recommendedName>
</protein>
<evidence type="ECO:0000256" key="1">
    <source>
        <dbReference type="SAM" id="SignalP"/>
    </source>
</evidence>
<reference evidence="2 3" key="1">
    <citation type="submission" date="2012-09" db="EMBL/GenBank/DDBJ databases">
        <title>Genome Sequence of alkane-degrading Bacterium Alcanivorax jadensis T9.</title>
        <authorList>
            <person name="Lai Q."/>
            <person name="Shao Z."/>
        </authorList>
    </citation>
    <scope>NUCLEOTIDE SEQUENCE [LARGE SCALE GENOMIC DNA]</scope>
    <source>
        <strain evidence="2 3">T9</strain>
    </source>
</reference>
<proteinExistence type="predicted"/>
<evidence type="ECO:0000313" key="3">
    <source>
        <dbReference type="Proteomes" id="UP000029443"/>
    </source>
</evidence>
<dbReference type="InterPro" id="IPR038483">
    <property type="entry name" value="YcfL-like_sf"/>
</dbReference>
<dbReference type="InterPro" id="IPR010824">
    <property type="entry name" value="DUF1425"/>
</dbReference>
<name>A0ABR4WE53_9GAMM</name>
<organism evidence="2 3">
    <name type="scientific">Alcanivorax jadensis T9</name>
    <dbReference type="NCBI Taxonomy" id="1177181"/>
    <lineage>
        <taxon>Bacteria</taxon>
        <taxon>Pseudomonadati</taxon>
        <taxon>Pseudomonadota</taxon>
        <taxon>Gammaproteobacteria</taxon>
        <taxon>Oceanospirillales</taxon>
        <taxon>Alcanivoracaceae</taxon>
        <taxon>Alcanivorax</taxon>
    </lineage>
</organism>
<dbReference type="RefSeq" id="WP_035245734.1">
    <property type="nucleotide sequence ID" value="NZ_ARXU01000003.1"/>
</dbReference>
<dbReference type="PROSITE" id="PS51257">
    <property type="entry name" value="PROKAR_LIPOPROTEIN"/>
    <property type="match status" value="1"/>
</dbReference>
<accession>A0ABR4WE53</accession>
<evidence type="ECO:0008006" key="4">
    <source>
        <dbReference type="Google" id="ProtNLM"/>
    </source>
</evidence>
<dbReference type="Proteomes" id="UP000029443">
    <property type="component" value="Unassembled WGS sequence"/>
</dbReference>
<dbReference type="CDD" id="cd09030">
    <property type="entry name" value="DUF1425"/>
    <property type="match status" value="1"/>
</dbReference>
<evidence type="ECO:0000313" key="2">
    <source>
        <dbReference type="EMBL" id="KGD61805.1"/>
    </source>
</evidence>